<evidence type="ECO:0000256" key="1">
    <source>
        <dbReference type="ARBA" id="ARBA00004776"/>
    </source>
</evidence>
<dbReference type="InterPro" id="IPR029063">
    <property type="entry name" value="SAM-dependent_MTases_sf"/>
</dbReference>
<dbReference type="InterPro" id="IPR023981">
    <property type="entry name" value="MftF"/>
</dbReference>
<organism evidence="7 9">
    <name type="scientific">Rubrobacter radiotolerans</name>
    <name type="common">Arthrobacter radiotolerans</name>
    <dbReference type="NCBI Taxonomy" id="42256"/>
    <lineage>
        <taxon>Bacteria</taxon>
        <taxon>Bacillati</taxon>
        <taxon>Actinomycetota</taxon>
        <taxon>Rubrobacteria</taxon>
        <taxon>Rubrobacterales</taxon>
        <taxon>Rubrobacteraceae</taxon>
        <taxon>Rubrobacter</taxon>
    </lineage>
</organism>
<feature type="transmembrane region" description="Helical" evidence="5">
    <location>
        <begin position="601"/>
        <end position="619"/>
    </location>
</feature>
<dbReference type="eggNOG" id="COG2227">
    <property type="taxonomic scope" value="Bacteria"/>
</dbReference>
<dbReference type="SUPFAM" id="SSF53335">
    <property type="entry name" value="S-adenosyl-L-methionine-dependent methyltransferases"/>
    <property type="match status" value="1"/>
</dbReference>
<evidence type="ECO:0000313" key="7">
    <source>
        <dbReference type="EMBL" id="AHY47922.1"/>
    </source>
</evidence>
<comment type="pathway">
    <text evidence="1">Cell wall biogenesis; cell wall polysaccharide biosynthesis.</text>
</comment>
<protein>
    <submittedName>
        <fullName evidence="8">Mycofactocin biosynthesis glycosyltransferase MftF</fullName>
    </submittedName>
    <submittedName>
        <fullName evidence="7">Mycofactocin system glycosyltransferase</fullName>
    </submittedName>
</protein>
<dbReference type="GO" id="GO:0016757">
    <property type="term" value="F:glycosyltransferase activity"/>
    <property type="evidence" value="ECO:0007669"/>
    <property type="project" value="UniProtKB-KW"/>
</dbReference>
<dbReference type="SUPFAM" id="SSF53448">
    <property type="entry name" value="Nucleotide-diphospho-sugar transferases"/>
    <property type="match status" value="1"/>
</dbReference>
<evidence type="ECO:0000256" key="3">
    <source>
        <dbReference type="ARBA" id="ARBA00022676"/>
    </source>
</evidence>
<accession>A0A023X626</accession>
<dbReference type="STRING" id="42256.RradSPS_2639"/>
<dbReference type="PANTHER" id="PTHR43179:SF12">
    <property type="entry name" value="GALACTOFURANOSYLTRANSFERASE GLFT2"/>
    <property type="match status" value="1"/>
</dbReference>
<dbReference type="Gene3D" id="3.40.50.150">
    <property type="entry name" value="Vaccinia Virus protein VP39"/>
    <property type="match status" value="1"/>
</dbReference>
<dbReference type="Pfam" id="PF00535">
    <property type="entry name" value="Glycos_transf_2"/>
    <property type="match status" value="1"/>
</dbReference>
<keyword evidence="3" id="KW-0328">Glycosyltransferase</keyword>
<dbReference type="CDD" id="cd02440">
    <property type="entry name" value="AdoMet_MTases"/>
    <property type="match status" value="1"/>
</dbReference>
<keyword evidence="9" id="KW-1185">Reference proteome</keyword>
<dbReference type="HOGENOM" id="CLU_369545_0_0_11"/>
<dbReference type="PANTHER" id="PTHR43179">
    <property type="entry name" value="RHAMNOSYLTRANSFERASE WBBL"/>
    <property type="match status" value="1"/>
</dbReference>
<sequence length="735" mass="80469">MKAALRRTEPRELWTEALLLPGHADLRRSLVGELAEYLGSPEDEVEGRCRTGAELLAAEWRAAGPQGAEEVERFYRTTDAYLYDLTWWHTLTEDESALAAVEALRTAKEHRARTVLDFGAGIGSLGLLLSRWGFDVTLAEINAGLADYARHRFRRRGLSATFIGPDHLPEAAFDFVSAVDVLEHLPEPLPVFERLARALKPGGTLFVHLPPEEDGSRPMHLWHDPEELLRHAAGAGLWLESAAGPSLTLRRGPAPRYRLERGLAVRPTKSGWALVSERPLMATKLNEQAAGILERLGDPRTAAEVSHETGLPLTATTAFLDGLAGKRVLTREARTLPAHWPTVTVAVPARDRPAETRACAESLLALDYPQELLEVIVVDDASRVPLSEVLCDLPVRVIHLEKNVGQSAARNLAAREARGEIVAFLDNDCVAQSDWLRALVAPLCEPGVDLAGGRVLSPSPDGAVAAFEAVRSPLDMGSVGGPVGLDETVPYLPSCNLGIDREILLGLGGFDREMSLGEDADLVWRAISSGSGVRYVPEASVVHRHRTHLSELLRRRADYASSEADLQRRHPASRRRMMVPLLGTMLLALPAALLLAPPVGFGLVLLVAALLVVELVTKWRRLRGAGVRLPLRKVIAAVARQHGAGIYHLGTNVARYYSLPLLALSLLLPPVVIPAAVLLLVPAVVDWRRFRPEASLPEFVFLYCLELSAYQLGVWRGCLERRTLRPLIPKPRLSR</sequence>
<name>A0A023X626_RUBRA</name>
<evidence type="ECO:0000313" key="9">
    <source>
        <dbReference type="Proteomes" id="UP000025229"/>
    </source>
</evidence>
<comment type="similarity">
    <text evidence="2">Belongs to the glycosyltransferase 2 family.</text>
</comment>
<reference evidence="8" key="2">
    <citation type="submission" date="2023-11" db="EMBL/GenBank/DDBJ databases">
        <title>MicrobeMod: A computational toolkit for identifying prokaryotic methylation and restriction-modification with nanopore sequencing.</title>
        <authorList>
            <person name="Crits-Christoph A."/>
            <person name="Kang S.C."/>
            <person name="Lee H."/>
            <person name="Ostrov N."/>
        </authorList>
    </citation>
    <scope>NUCLEOTIDE SEQUENCE</scope>
    <source>
        <strain evidence="8">ATCC 51242</strain>
    </source>
</reference>
<dbReference type="OrthoDB" id="5243838at2"/>
<keyword evidence="4 7" id="KW-0808">Transferase</keyword>
<keyword evidence="5" id="KW-1133">Transmembrane helix</keyword>
<evidence type="ECO:0000259" key="6">
    <source>
        <dbReference type="Pfam" id="PF00535"/>
    </source>
</evidence>
<feature type="transmembrane region" description="Helical" evidence="5">
    <location>
        <begin position="700"/>
        <end position="719"/>
    </location>
</feature>
<dbReference type="InterPro" id="IPR029044">
    <property type="entry name" value="Nucleotide-diphossugar_trans"/>
</dbReference>
<dbReference type="eggNOG" id="COG1216">
    <property type="taxonomic scope" value="Bacteria"/>
</dbReference>
<dbReference type="EMBL" id="JAWXXX010000001">
    <property type="protein sequence ID" value="MDX5892561.1"/>
    <property type="molecule type" value="Genomic_DNA"/>
</dbReference>
<dbReference type="KEGG" id="rrd:RradSPS_2639"/>
<dbReference type="EMBL" id="CP007514">
    <property type="protein sequence ID" value="AHY47922.1"/>
    <property type="molecule type" value="Genomic_DNA"/>
</dbReference>
<feature type="domain" description="Glycosyltransferase 2-like" evidence="6">
    <location>
        <begin position="344"/>
        <end position="462"/>
    </location>
</feature>
<dbReference type="InterPro" id="IPR001173">
    <property type="entry name" value="Glyco_trans_2-like"/>
</dbReference>
<dbReference type="Pfam" id="PF13489">
    <property type="entry name" value="Methyltransf_23"/>
    <property type="match status" value="1"/>
</dbReference>
<evidence type="ECO:0000256" key="5">
    <source>
        <dbReference type="SAM" id="Phobius"/>
    </source>
</evidence>
<keyword evidence="5" id="KW-0472">Membrane</keyword>
<feature type="transmembrane region" description="Helical" evidence="5">
    <location>
        <begin position="661"/>
        <end position="685"/>
    </location>
</feature>
<dbReference type="Gene3D" id="3.90.550.10">
    <property type="entry name" value="Spore Coat Polysaccharide Biosynthesis Protein SpsA, Chain A"/>
    <property type="match status" value="1"/>
</dbReference>
<reference evidence="7 9" key="1">
    <citation type="submission" date="2014-03" db="EMBL/GenBank/DDBJ databases">
        <title>Complete genome sequence of the Radio-Resistant Rubrobacter radiotolerans RSPS-4.</title>
        <authorList>
            <person name="Egas C.C."/>
            <person name="Barroso C.C."/>
            <person name="Froufe H.J.C."/>
            <person name="Pacheco J.J."/>
            <person name="Albuquerque L.L."/>
            <person name="da Costa M.M.S."/>
        </authorList>
    </citation>
    <scope>NUCLEOTIDE SEQUENCE [LARGE SCALE GENOMIC DNA]</scope>
    <source>
        <strain evidence="7 9">RSPS-4</strain>
    </source>
</reference>
<dbReference type="AlphaFoldDB" id="A0A023X626"/>
<dbReference type="Proteomes" id="UP000025229">
    <property type="component" value="Chromosome"/>
</dbReference>
<dbReference type="RefSeq" id="WP_038683237.1">
    <property type="nucleotide sequence ID" value="NZ_CP007514.1"/>
</dbReference>
<keyword evidence="5" id="KW-0812">Transmembrane</keyword>
<dbReference type="NCBIfam" id="TIGR03965">
    <property type="entry name" value="mycofact_glyco"/>
    <property type="match status" value="1"/>
</dbReference>
<evidence type="ECO:0000313" key="8">
    <source>
        <dbReference type="EMBL" id="MDX5892561.1"/>
    </source>
</evidence>
<proteinExistence type="inferred from homology"/>
<evidence type="ECO:0000256" key="4">
    <source>
        <dbReference type="ARBA" id="ARBA00022679"/>
    </source>
</evidence>
<evidence type="ECO:0000256" key="2">
    <source>
        <dbReference type="ARBA" id="ARBA00006739"/>
    </source>
</evidence>
<gene>
    <name evidence="8" type="primary">mftF</name>
    <name evidence="7" type="ORF">RradSPS_2639</name>
    <name evidence="8" type="ORF">SIL72_00830</name>
</gene>
<dbReference type="Proteomes" id="UP001281130">
    <property type="component" value="Unassembled WGS sequence"/>
</dbReference>